<dbReference type="GO" id="GO:0006614">
    <property type="term" value="P:SRP-dependent cotranslational protein targeting to membrane"/>
    <property type="evidence" value="ECO:0007669"/>
    <property type="project" value="InterPro"/>
</dbReference>
<evidence type="ECO:0000256" key="7">
    <source>
        <dbReference type="ARBA" id="ARBA00023274"/>
    </source>
</evidence>
<evidence type="ECO:0000313" key="11">
    <source>
        <dbReference type="Proteomes" id="UP000001072"/>
    </source>
</evidence>
<accession>F4S120</accession>
<keyword evidence="7" id="KW-0687">Ribonucleoprotein</keyword>
<dbReference type="SUPFAM" id="SSF54762">
    <property type="entry name" value="Signal recognition particle alu RNA binding heterodimer, SRP9/14"/>
    <property type="match status" value="1"/>
</dbReference>
<feature type="domain" description="SRP9" evidence="9">
    <location>
        <begin position="4"/>
        <end position="71"/>
    </location>
</feature>
<dbReference type="EMBL" id="GL883136">
    <property type="protein sequence ID" value="EGG01692.1"/>
    <property type="molecule type" value="Genomic_DNA"/>
</dbReference>
<dbReference type="InterPro" id="IPR008832">
    <property type="entry name" value="SRP9"/>
</dbReference>
<dbReference type="eggNOG" id="KOG3465">
    <property type="taxonomic scope" value="Eukaryota"/>
</dbReference>
<dbReference type="InterPro" id="IPR039432">
    <property type="entry name" value="SRP9_dom"/>
</dbReference>
<keyword evidence="11" id="KW-1185">Reference proteome</keyword>
<keyword evidence="4" id="KW-0963">Cytoplasm</keyword>
<evidence type="ECO:0000259" key="9">
    <source>
        <dbReference type="Pfam" id="PF05486"/>
    </source>
</evidence>
<name>F4S120_MELLP</name>
<evidence type="ECO:0000256" key="3">
    <source>
        <dbReference type="ARBA" id="ARBA00020414"/>
    </source>
</evidence>
<dbReference type="Gene3D" id="3.30.720.10">
    <property type="entry name" value="Signal recognition particle alu RNA binding heterodimer, srp9/1"/>
    <property type="match status" value="1"/>
</dbReference>
<gene>
    <name evidence="10" type="ORF">MELLADRAFT_30850</name>
</gene>
<comment type="function">
    <text evidence="8">Component of the signal recognition particle (SRP) complex, a ribonucleoprotein complex that mediates the cotranslational targeting of secretory and membrane proteins to the endoplasmic reticulum (ER). SRP9 together with SRP14 and the Alu portion of the SRP RNA, constitutes the elongation arrest domain of SRP. The complex of SRP9 and SRP14 is required for SRP RNA binding.</text>
</comment>
<dbReference type="VEuPathDB" id="FungiDB:MELLADRAFT_30850"/>
<dbReference type="FunFam" id="3.30.720.10:FF:000008">
    <property type="entry name" value="Unplaced genomic scaffold supercont1.11, whole genome shotgun sequence"/>
    <property type="match status" value="1"/>
</dbReference>
<dbReference type="OrthoDB" id="360923at2759"/>
<dbReference type="GO" id="GO:0005786">
    <property type="term" value="C:signal recognition particle, endoplasmic reticulum targeting"/>
    <property type="evidence" value="ECO:0007669"/>
    <property type="project" value="UniProtKB-KW"/>
</dbReference>
<keyword evidence="6" id="KW-0733">Signal recognition particle</keyword>
<dbReference type="Pfam" id="PF05486">
    <property type="entry name" value="SRP9-21"/>
    <property type="match status" value="1"/>
</dbReference>
<evidence type="ECO:0000256" key="8">
    <source>
        <dbReference type="ARBA" id="ARBA00045462"/>
    </source>
</evidence>
<sequence>MVYLKNWDSFASAALELYTQSPEKVRYCVKWRHETKWLVLKVTDDTKCLKFKTRSAVFLNRFDAFNRTMIEKM</sequence>
<comment type="subcellular location">
    <subcellularLocation>
        <location evidence="1">Cytoplasm</location>
    </subcellularLocation>
</comment>
<evidence type="ECO:0000256" key="6">
    <source>
        <dbReference type="ARBA" id="ARBA00023135"/>
    </source>
</evidence>
<proteinExistence type="inferred from homology"/>
<dbReference type="RefSeq" id="XP_007415037.1">
    <property type="nucleotide sequence ID" value="XM_007414975.1"/>
</dbReference>
<evidence type="ECO:0000256" key="1">
    <source>
        <dbReference type="ARBA" id="ARBA00004496"/>
    </source>
</evidence>
<dbReference type="InParanoid" id="F4S120"/>
<evidence type="ECO:0000256" key="4">
    <source>
        <dbReference type="ARBA" id="ARBA00022490"/>
    </source>
</evidence>
<dbReference type="PIRSF" id="PIRSF017029">
    <property type="entry name" value="Signal_recog_particle_SRP9"/>
    <property type="match status" value="1"/>
</dbReference>
<comment type="similarity">
    <text evidence="2">Belongs to the SRP9 family.</text>
</comment>
<dbReference type="GeneID" id="18927124"/>
<dbReference type="STRING" id="747676.F4S120"/>
<dbReference type="Proteomes" id="UP000001072">
    <property type="component" value="Unassembled WGS sequence"/>
</dbReference>
<evidence type="ECO:0000256" key="5">
    <source>
        <dbReference type="ARBA" id="ARBA00022884"/>
    </source>
</evidence>
<dbReference type="PANTHER" id="PTHR12834">
    <property type="entry name" value="SIGNAL RECOGNITION PARTICLE 9 KDA PROTEIN"/>
    <property type="match status" value="1"/>
</dbReference>
<dbReference type="HOGENOM" id="CLU_144337_3_0_1"/>
<keyword evidence="5" id="KW-0694">RNA-binding</keyword>
<dbReference type="KEGG" id="mlr:MELLADRAFT_30850"/>
<dbReference type="InterPro" id="IPR009018">
    <property type="entry name" value="Signal_recog_particle_SRP9/14"/>
</dbReference>
<dbReference type="InterPro" id="IPR039914">
    <property type="entry name" value="SRP9-like"/>
</dbReference>
<protein>
    <recommendedName>
        <fullName evidence="3">Signal recognition particle 9 kDa protein</fullName>
    </recommendedName>
</protein>
<dbReference type="AlphaFoldDB" id="F4S120"/>
<evidence type="ECO:0000256" key="2">
    <source>
        <dbReference type="ARBA" id="ARBA00009193"/>
    </source>
</evidence>
<reference evidence="11" key="1">
    <citation type="journal article" date="2011" name="Proc. Natl. Acad. Sci. U.S.A.">
        <title>Obligate biotrophy features unraveled by the genomic analysis of rust fungi.</title>
        <authorList>
            <person name="Duplessis S."/>
            <person name="Cuomo C.A."/>
            <person name="Lin Y.-C."/>
            <person name="Aerts A."/>
            <person name="Tisserant E."/>
            <person name="Veneault-Fourrey C."/>
            <person name="Joly D.L."/>
            <person name="Hacquard S."/>
            <person name="Amselem J."/>
            <person name="Cantarel B.L."/>
            <person name="Chiu R."/>
            <person name="Coutinho P.M."/>
            <person name="Feau N."/>
            <person name="Field M."/>
            <person name="Frey P."/>
            <person name="Gelhaye E."/>
            <person name="Goldberg J."/>
            <person name="Grabherr M.G."/>
            <person name="Kodira C.D."/>
            <person name="Kohler A."/>
            <person name="Kuees U."/>
            <person name="Lindquist E.A."/>
            <person name="Lucas S.M."/>
            <person name="Mago R."/>
            <person name="Mauceli E."/>
            <person name="Morin E."/>
            <person name="Murat C."/>
            <person name="Pangilinan J.L."/>
            <person name="Park R."/>
            <person name="Pearson M."/>
            <person name="Quesneville H."/>
            <person name="Rouhier N."/>
            <person name="Sakthikumar S."/>
            <person name="Salamov A.A."/>
            <person name="Schmutz J."/>
            <person name="Selles B."/>
            <person name="Shapiro H."/>
            <person name="Tanguay P."/>
            <person name="Tuskan G.A."/>
            <person name="Henrissat B."/>
            <person name="Van de Peer Y."/>
            <person name="Rouze P."/>
            <person name="Ellis J.G."/>
            <person name="Dodds P.N."/>
            <person name="Schein J.E."/>
            <person name="Zhong S."/>
            <person name="Hamelin R.C."/>
            <person name="Grigoriev I.V."/>
            <person name="Szabo L.J."/>
            <person name="Martin F."/>
        </authorList>
    </citation>
    <scope>NUCLEOTIDE SEQUENCE [LARGE SCALE GENOMIC DNA]</scope>
    <source>
        <strain evidence="11">98AG31 / pathotype 3-4-7</strain>
    </source>
</reference>
<dbReference type="GO" id="GO:0008312">
    <property type="term" value="F:7S RNA binding"/>
    <property type="evidence" value="ECO:0007669"/>
    <property type="project" value="InterPro"/>
</dbReference>
<dbReference type="GO" id="GO:0045900">
    <property type="term" value="P:negative regulation of translational elongation"/>
    <property type="evidence" value="ECO:0007669"/>
    <property type="project" value="InterPro"/>
</dbReference>
<feature type="non-terminal residue" evidence="10">
    <location>
        <position position="73"/>
    </location>
</feature>
<evidence type="ECO:0000313" key="10">
    <source>
        <dbReference type="EMBL" id="EGG01692.1"/>
    </source>
</evidence>
<dbReference type="PANTHER" id="PTHR12834:SF12">
    <property type="entry name" value="SIGNAL RECOGNITION PARTICLE 9 KDA PROTEIN"/>
    <property type="match status" value="1"/>
</dbReference>
<organism evidence="11">
    <name type="scientific">Melampsora larici-populina (strain 98AG31 / pathotype 3-4-7)</name>
    <name type="common">Poplar leaf rust fungus</name>
    <dbReference type="NCBI Taxonomy" id="747676"/>
    <lineage>
        <taxon>Eukaryota</taxon>
        <taxon>Fungi</taxon>
        <taxon>Dikarya</taxon>
        <taxon>Basidiomycota</taxon>
        <taxon>Pucciniomycotina</taxon>
        <taxon>Pucciniomycetes</taxon>
        <taxon>Pucciniales</taxon>
        <taxon>Melampsoraceae</taxon>
        <taxon>Melampsora</taxon>
    </lineage>
</organism>